<keyword evidence="2" id="KW-1185">Reference proteome</keyword>
<dbReference type="Pfam" id="PF14858">
    <property type="entry name" value="CFAP54_N"/>
    <property type="match status" value="1"/>
</dbReference>
<keyword evidence="1" id="KW-0966">Cell projection</keyword>
<keyword evidence="1" id="KW-0282">Flagellum</keyword>
<dbReference type="EMBL" id="SRLO01009581">
    <property type="protein sequence ID" value="TNN26742.1"/>
    <property type="molecule type" value="Genomic_DNA"/>
</dbReference>
<accession>A0A4Z2EEM0</accession>
<dbReference type="Proteomes" id="UP000314294">
    <property type="component" value="Unassembled WGS sequence"/>
</dbReference>
<dbReference type="PANTHER" id="PTHR33487">
    <property type="entry name" value="CILIA- AND FLAGELLA-ASSOCIATED PROTEIN 54"/>
    <property type="match status" value="1"/>
</dbReference>
<reference evidence="1 2" key="1">
    <citation type="submission" date="2019-03" db="EMBL/GenBank/DDBJ databases">
        <title>First draft genome of Liparis tanakae, snailfish: a comprehensive survey of snailfish specific genes.</title>
        <authorList>
            <person name="Kim W."/>
            <person name="Song I."/>
            <person name="Jeong J.-H."/>
            <person name="Kim D."/>
            <person name="Kim S."/>
            <person name="Ryu S."/>
            <person name="Song J.Y."/>
            <person name="Lee S.K."/>
        </authorList>
    </citation>
    <scope>NUCLEOTIDE SEQUENCE [LARGE SCALE GENOMIC DNA]</scope>
    <source>
        <tissue evidence="1">Muscle</tissue>
    </source>
</reference>
<dbReference type="AlphaFoldDB" id="A0A4Z2EEM0"/>
<dbReference type="InterPro" id="IPR027912">
    <property type="entry name" value="CFAP54"/>
</dbReference>
<evidence type="ECO:0000313" key="1">
    <source>
        <dbReference type="EMBL" id="TNN26742.1"/>
    </source>
</evidence>
<sequence>MLMGLFDSAPAQFLGILEALWDSTKRPLQTRMPDEPDLQEVILELLSAGISLLSGENKVPIMSAVRFIKILFQYKQPEAFTELATEMLQVLSGVEGQSFRRAELELALLDRFHSLLSSQRSHPSEDNMMDDKSSFLMGDEFRDLVETLHKSVCASAPEVQPDGDLVLDVVLFLWGKVKLMIQKYQLQNQEFTHHHEKWLRCLFTLCEVADARDLATVDCIMTVEMIHTLAILLESAAERSHPSPGACEAACEGVKPSSPPLLEVCK</sequence>
<proteinExistence type="predicted"/>
<dbReference type="GO" id="GO:0060271">
    <property type="term" value="P:cilium assembly"/>
    <property type="evidence" value="ECO:0007669"/>
    <property type="project" value="TreeGrafter"/>
</dbReference>
<dbReference type="PANTHER" id="PTHR33487:SF1">
    <property type="entry name" value="CILIA- AND FLAGELLA-ASSOCIATED PROTEIN 54"/>
    <property type="match status" value="1"/>
</dbReference>
<organism evidence="1 2">
    <name type="scientific">Liparis tanakae</name>
    <name type="common">Tanaka's snailfish</name>
    <dbReference type="NCBI Taxonomy" id="230148"/>
    <lineage>
        <taxon>Eukaryota</taxon>
        <taxon>Metazoa</taxon>
        <taxon>Chordata</taxon>
        <taxon>Craniata</taxon>
        <taxon>Vertebrata</taxon>
        <taxon>Euteleostomi</taxon>
        <taxon>Actinopterygii</taxon>
        <taxon>Neopterygii</taxon>
        <taxon>Teleostei</taxon>
        <taxon>Neoteleostei</taxon>
        <taxon>Acanthomorphata</taxon>
        <taxon>Eupercaria</taxon>
        <taxon>Perciformes</taxon>
        <taxon>Cottioidei</taxon>
        <taxon>Cottales</taxon>
        <taxon>Liparidae</taxon>
        <taxon>Liparis</taxon>
    </lineage>
</organism>
<evidence type="ECO:0000313" key="2">
    <source>
        <dbReference type="Proteomes" id="UP000314294"/>
    </source>
</evidence>
<dbReference type="OrthoDB" id="2104158at2759"/>
<keyword evidence="1" id="KW-0969">Cilium</keyword>
<gene>
    <name evidence="1" type="primary">CFAP54_2</name>
    <name evidence="1" type="ORF">EYF80_063121</name>
</gene>
<protein>
    <submittedName>
        <fullName evidence="1">Cilia-and flagella-associated protein 54</fullName>
    </submittedName>
</protein>
<name>A0A4Z2EEM0_9TELE</name>
<comment type="caution">
    <text evidence="1">The sequence shown here is derived from an EMBL/GenBank/DDBJ whole genome shotgun (WGS) entry which is preliminary data.</text>
</comment>